<dbReference type="GO" id="GO:0015920">
    <property type="term" value="P:lipopolysaccharide transport"/>
    <property type="evidence" value="ECO:0007669"/>
    <property type="project" value="InterPro"/>
</dbReference>
<keyword evidence="4" id="KW-1185">Reference proteome</keyword>
<reference evidence="3 4" key="1">
    <citation type="submission" date="2017-06" db="EMBL/GenBank/DDBJ databases">
        <authorList>
            <person name="Kim H.J."/>
            <person name="Triplett B.A."/>
        </authorList>
    </citation>
    <scope>NUCLEOTIDE SEQUENCE [LARGE SCALE GENOMIC DNA]</scope>
    <source>
        <strain evidence="3 4">DSM 18704</strain>
    </source>
</reference>
<evidence type="ECO:0000259" key="2">
    <source>
        <dbReference type="Pfam" id="PF04453"/>
    </source>
</evidence>
<proteinExistence type="inferred from homology"/>
<organism evidence="3 4">
    <name type="scientific">Granulicella rosea</name>
    <dbReference type="NCBI Taxonomy" id="474952"/>
    <lineage>
        <taxon>Bacteria</taxon>
        <taxon>Pseudomonadati</taxon>
        <taxon>Acidobacteriota</taxon>
        <taxon>Terriglobia</taxon>
        <taxon>Terriglobales</taxon>
        <taxon>Acidobacteriaceae</taxon>
        <taxon>Granulicella</taxon>
    </lineage>
</organism>
<gene>
    <name evidence="3" type="ORF">SAMN05421770_107130</name>
</gene>
<feature type="region of interest" description="Disordered" evidence="1">
    <location>
        <begin position="614"/>
        <end position="637"/>
    </location>
</feature>
<evidence type="ECO:0000313" key="4">
    <source>
        <dbReference type="Proteomes" id="UP000198356"/>
    </source>
</evidence>
<dbReference type="GO" id="GO:0009279">
    <property type="term" value="C:cell outer membrane"/>
    <property type="evidence" value="ECO:0007669"/>
    <property type="project" value="InterPro"/>
</dbReference>
<dbReference type="EMBL" id="FZOU01000007">
    <property type="protein sequence ID" value="SNT31464.1"/>
    <property type="molecule type" value="Genomic_DNA"/>
</dbReference>
<accession>A0A239LP97</accession>
<evidence type="ECO:0000256" key="1">
    <source>
        <dbReference type="SAM" id="MobiDB-lite"/>
    </source>
</evidence>
<dbReference type="Pfam" id="PF04453">
    <property type="entry name" value="LptD"/>
    <property type="match status" value="1"/>
</dbReference>
<protein>
    <submittedName>
        <fullName evidence="3">LPS-assembly protein</fullName>
    </submittedName>
</protein>
<dbReference type="HAMAP" id="MF_01411">
    <property type="entry name" value="LPS_assembly_LptD"/>
    <property type="match status" value="1"/>
</dbReference>
<feature type="domain" description="LptD C-terminal" evidence="2">
    <location>
        <begin position="345"/>
        <end position="770"/>
    </location>
</feature>
<dbReference type="AlphaFoldDB" id="A0A239LP97"/>
<dbReference type="PANTHER" id="PTHR30189">
    <property type="entry name" value="LPS-ASSEMBLY PROTEIN"/>
    <property type="match status" value="1"/>
</dbReference>
<evidence type="ECO:0000313" key="3">
    <source>
        <dbReference type="EMBL" id="SNT31464.1"/>
    </source>
</evidence>
<dbReference type="GO" id="GO:1990351">
    <property type="term" value="C:transporter complex"/>
    <property type="evidence" value="ECO:0007669"/>
    <property type="project" value="TreeGrafter"/>
</dbReference>
<name>A0A239LP97_9BACT</name>
<sequence>MPGFRWASNAFSPYIAARRAYLFISITLLGGFHPQLAAQQVTPEAPPPAAIAIPAEPPAPLPDRPGQTQFPVAQIVTPPGDSTLVKIDSATQSESGGVYVLDGNVTILYKDHTVQADHIEYDANTDEVTATGHLTISGGSNHEVIHASHATMNLKTSTGRFYDVTGSVGVKVSPNMKLSYTNSNPFLFTGRLVVKTGEHEYEVYDGTVTSCQLPKPDWLLAAAHLSFDGDKARARNSIFHLLNIPLLYLPYVTHPVDSEDRQSGILIPVISKSSTKGLVIGEEIYFVINRSMDMTVGAAYYSSVGWEQSAVFRWKGAGNDFATAHYNGVLDRQPPGPTNQGGEDVLFSGRRDLSQKTRLAATVEYLSSYIYREAFTPNFNQAVTSDVVSTMYATRESNGIETALEGDRYQGIKEVQSVTAAGQQVRIFHAPALEVSTTDHAFAGTNLQWSFDASAAGLKRTQPNFTTSGVIERFDLHPELAFPFGLPGGWRFRPSIAGRETLYTRSRVTPYTGTVPVESEAGLSRSDVEVKVDARPPVLERTFALKGGAAKLFGPELKHTIQPELTYRYTTGVGNFLNVLRFDEADVVADTNEAEYGVTQRIYLRPRKHSCNTAEVSQEPGLNTEDAEVETDDAGGKKTCPNEEWISWRLSQKYFFDQSFGGAVIRGRRNIFDSTLQFSGVAFLTEPRETSPILSRLRIRTNAKMDLEWDFDYDSGAKKFTSNNVFIDLHQGKSFGALSYARLDAPGRFYTQGTSSSTSNFSQLRVLMGYGVPTKPGLSVAANAGIDLDAGSNVTTTVAATATTPATTTTSYQSLLQYAALQSSYNWNCCGISVEYRKYELGSVRNEGVYRFNFTLVNVGTAGNLKRAERLF</sequence>
<dbReference type="InterPro" id="IPR020889">
    <property type="entry name" value="LipoPS_assembly_LptD"/>
</dbReference>
<dbReference type="GO" id="GO:0043165">
    <property type="term" value="P:Gram-negative-bacterium-type cell outer membrane assembly"/>
    <property type="evidence" value="ECO:0007669"/>
    <property type="project" value="InterPro"/>
</dbReference>
<dbReference type="InterPro" id="IPR050218">
    <property type="entry name" value="LptD"/>
</dbReference>
<dbReference type="InterPro" id="IPR007543">
    <property type="entry name" value="LptD_C"/>
</dbReference>
<dbReference type="Proteomes" id="UP000198356">
    <property type="component" value="Unassembled WGS sequence"/>
</dbReference>
<dbReference type="PANTHER" id="PTHR30189:SF1">
    <property type="entry name" value="LPS-ASSEMBLY PROTEIN LPTD"/>
    <property type="match status" value="1"/>
</dbReference>
<dbReference type="RefSeq" id="WP_245818066.1">
    <property type="nucleotide sequence ID" value="NZ_FZOU01000007.1"/>
</dbReference>